<keyword evidence="2 5" id="KW-0575">Peroxidase</keyword>
<proteinExistence type="inferred from homology"/>
<dbReference type="OrthoDB" id="9785502at2"/>
<dbReference type="PROSITE" id="PS00460">
    <property type="entry name" value="GLUTATHIONE_PEROXID_1"/>
    <property type="match status" value="1"/>
</dbReference>
<dbReference type="CDD" id="cd00340">
    <property type="entry name" value="GSH_Peroxidase"/>
    <property type="match status" value="1"/>
</dbReference>
<keyword evidence="8" id="KW-1185">Reference proteome</keyword>
<evidence type="ECO:0000256" key="5">
    <source>
        <dbReference type="RuleBase" id="RU000499"/>
    </source>
</evidence>
<dbReference type="PROSITE" id="PS00763">
    <property type="entry name" value="GLUTATHIONE_PEROXID_2"/>
    <property type="match status" value="1"/>
</dbReference>
<feature type="active site" evidence="4">
    <location>
        <position position="36"/>
    </location>
</feature>
<comment type="caution">
    <text evidence="7">The sequence shown here is derived from an EMBL/GenBank/DDBJ whole genome shotgun (WGS) entry which is preliminary data.</text>
</comment>
<dbReference type="Proteomes" id="UP000316747">
    <property type="component" value="Unassembled WGS sequence"/>
</dbReference>
<evidence type="ECO:0000256" key="3">
    <source>
        <dbReference type="ARBA" id="ARBA00023002"/>
    </source>
</evidence>
<protein>
    <recommendedName>
        <fullName evidence="5">Glutathione peroxidase</fullName>
    </recommendedName>
</protein>
<dbReference type="RefSeq" id="WP_141845370.1">
    <property type="nucleotide sequence ID" value="NZ_VFPM01000003.1"/>
</dbReference>
<dbReference type="AlphaFoldDB" id="A0A543HI27"/>
<dbReference type="InterPro" id="IPR029759">
    <property type="entry name" value="GPX_AS"/>
</dbReference>
<dbReference type="PANTHER" id="PTHR11592">
    <property type="entry name" value="GLUTATHIONE PEROXIDASE"/>
    <property type="match status" value="1"/>
</dbReference>
<dbReference type="PANTHER" id="PTHR11592:SF78">
    <property type="entry name" value="GLUTATHIONE PEROXIDASE"/>
    <property type="match status" value="1"/>
</dbReference>
<organism evidence="7 8">
    <name type="scientific">Humibacillus xanthopallidus</name>
    <dbReference type="NCBI Taxonomy" id="412689"/>
    <lineage>
        <taxon>Bacteria</taxon>
        <taxon>Bacillati</taxon>
        <taxon>Actinomycetota</taxon>
        <taxon>Actinomycetes</taxon>
        <taxon>Micrococcales</taxon>
        <taxon>Intrasporangiaceae</taxon>
        <taxon>Humibacillus</taxon>
    </lineage>
</organism>
<dbReference type="Pfam" id="PF00255">
    <property type="entry name" value="GSHPx"/>
    <property type="match status" value="1"/>
</dbReference>
<gene>
    <name evidence="7" type="ORF">FBY41_3327</name>
</gene>
<evidence type="ECO:0000313" key="8">
    <source>
        <dbReference type="Proteomes" id="UP000316747"/>
    </source>
</evidence>
<dbReference type="InterPro" id="IPR000889">
    <property type="entry name" value="Glutathione_peroxidase"/>
</dbReference>
<evidence type="ECO:0000256" key="1">
    <source>
        <dbReference type="ARBA" id="ARBA00006926"/>
    </source>
</evidence>
<dbReference type="PRINTS" id="PR01011">
    <property type="entry name" value="GLUTPROXDASE"/>
</dbReference>
<dbReference type="GO" id="GO:0034599">
    <property type="term" value="P:cellular response to oxidative stress"/>
    <property type="evidence" value="ECO:0007669"/>
    <property type="project" value="TreeGrafter"/>
</dbReference>
<dbReference type="InterPro" id="IPR029760">
    <property type="entry name" value="GPX_CS"/>
</dbReference>
<dbReference type="PIRSF" id="PIRSF000303">
    <property type="entry name" value="Glutathion_perox"/>
    <property type="match status" value="1"/>
</dbReference>
<evidence type="ECO:0000256" key="4">
    <source>
        <dbReference type="PIRSR" id="PIRSR000303-1"/>
    </source>
</evidence>
<evidence type="ECO:0000259" key="6">
    <source>
        <dbReference type="PROSITE" id="PS51352"/>
    </source>
</evidence>
<dbReference type="EMBL" id="VFPM01000003">
    <property type="protein sequence ID" value="TQM57974.1"/>
    <property type="molecule type" value="Genomic_DNA"/>
</dbReference>
<dbReference type="PROSITE" id="PS51352">
    <property type="entry name" value="THIOREDOXIN_2"/>
    <property type="match status" value="1"/>
</dbReference>
<dbReference type="InterPro" id="IPR036249">
    <property type="entry name" value="Thioredoxin-like_sf"/>
</dbReference>
<evidence type="ECO:0000256" key="2">
    <source>
        <dbReference type="ARBA" id="ARBA00022559"/>
    </source>
</evidence>
<comment type="similarity">
    <text evidence="1 5">Belongs to the glutathione peroxidase family.</text>
</comment>
<keyword evidence="3 5" id="KW-0560">Oxidoreductase</keyword>
<name>A0A543HI27_9MICO</name>
<sequence>MTALTDFTATTIDGQERSLADCAGQVVLVVNTASQCGFTPQLEGLESLYETYRDRGFTVLGFPCNQFGGQEPGTEEEIGEFCQKNYGVSFPMFAKVNVNGDDEHPLWAWLKSEKGGLLGARIKWNFTKFLVGRDGQVIERFSPQTEPADLSTPIEKALAD</sequence>
<dbReference type="InterPro" id="IPR013766">
    <property type="entry name" value="Thioredoxin_domain"/>
</dbReference>
<reference evidence="7 8" key="1">
    <citation type="submission" date="2019-06" db="EMBL/GenBank/DDBJ databases">
        <title>Genome sequencing of plant associated microbes to promote plant fitness in Sorghum bicolor and Oryza sativa.</title>
        <authorList>
            <person name="Coleman-Derr D."/>
        </authorList>
    </citation>
    <scope>NUCLEOTIDE SEQUENCE [LARGE SCALE GENOMIC DNA]</scope>
    <source>
        <strain evidence="7 8">KV-663</strain>
    </source>
</reference>
<dbReference type="PROSITE" id="PS51355">
    <property type="entry name" value="GLUTATHIONE_PEROXID_3"/>
    <property type="match status" value="1"/>
</dbReference>
<accession>A0A543HI27</accession>
<dbReference type="SUPFAM" id="SSF52833">
    <property type="entry name" value="Thioredoxin-like"/>
    <property type="match status" value="1"/>
</dbReference>
<dbReference type="FunFam" id="3.40.30.10:FF:000010">
    <property type="entry name" value="Glutathione peroxidase"/>
    <property type="match status" value="1"/>
</dbReference>
<evidence type="ECO:0000313" key="7">
    <source>
        <dbReference type="EMBL" id="TQM57974.1"/>
    </source>
</evidence>
<dbReference type="GO" id="GO:0004601">
    <property type="term" value="F:peroxidase activity"/>
    <property type="evidence" value="ECO:0007669"/>
    <property type="project" value="UniProtKB-KW"/>
</dbReference>
<feature type="domain" description="Thioredoxin" evidence="6">
    <location>
        <begin position="1"/>
        <end position="159"/>
    </location>
</feature>
<dbReference type="Gene3D" id="3.40.30.10">
    <property type="entry name" value="Glutaredoxin"/>
    <property type="match status" value="1"/>
</dbReference>